<dbReference type="SFLD" id="SFLDF00029">
    <property type="entry name" value="phosphoserine_phosphatase"/>
    <property type="match status" value="1"/>
</dbReference>
<dbReference type="SFLD" id="SFLDS00003">
    <property type="entry name" value="Haloacid_Dehalogenase"/>
    <property type="match status" value="1"/>
</dbReference>
<comment type="cofactor">
    <cofactor evidence="1">
        <name>Mg(2+)</name>
        <dbReference type="ChEBI" id="CHEBI:18420"/>
    </cofactor>
</comment>
<organism evidence="15 16">
    <name type="scientific">Thalassospira lucentensis</name>
    <dbReference type="NCBI Taxonomy" id="168935"/>
    <lineage>
        <taxon>Bacteria</taxon>
        <taxon>Pseudomonadati</taxon>
        <taxon>Pseudomonadota</taxon>
        <taxon>Alphaproteobacteria</taxon>
        <taxon>Rhodospirillales</taxon>
        <taxon>Thalassospiraceae</taxon>
        <taxon>Thalassospira</taxon>
    </lineage>
</organism>
<dbReference type="SUPFAM" id="SSF56784">
    <property type="entry name" value="HAD-like"/>
    <property type="match status" value="1"/>
</dbReference>
<name>A0A154L0J3_9PROT</name>
<dbReference type="InterPro" id="IPR050582">
    <property type="entry name" value="HAD-like_SerB"/>
</dbReference>
<keyword evidence="10" id="KW-0718">Serine biosynthesis</keyword>
<comment type="caution">
    <text evidence="15">The sequence shown here is derived from an EMBL/GenBank/DDBJ whole genome shotgun (WGS) entry which is preliminary data.</text>
</comment>
<protein>
    <recommendedName>
        <fullName evidence="5">Phosphoserine phosphatase</fullName>
        <ecNumber evidence="4">3.1.3.3</ecNumber>
    </recommendedName>
    <alternativeName>
        <fullName evidence="11">O-phosphoserine phosphohydrolase</fullName>
    </alternativeName>
</protein>
<evidence type="ECO:0000256" key="10">
    <source>
        <dbReference type="ARBA" id="ARBA00023299"/>
    </source>
</evidence>
<dbReference type="NCBIfam" id="TIGR00338">
    <property type="entry name" value="serB"/>
    <property type="match status" value="1"/>
</dbReference>
<dbReference type="GO" id="GO:0036424">
    <property type="term" value="F:L-phosphoserine phosphatase activity"/>
    <property type="evidence" value="ECO:0007669"/>
    <property type="project" value="InterPro"/>
</dbReference>
<keyword evidence="8" id="KW-0378">Hydrolase</keyword>
<evidence type="ECO:0000256" key="12">
    <source>
        <dbReference type="ARBA" id="ARBA00048138"/>
    </source>
</evidence>
<evidence type="ECO:0000256" key="2">
    <source>
        <dbReference type="ARBA" id="ARBA00005135"/>
    </source>
</evidence>
<proteinExistence type="inferred from homology"/>
<dbReference type="AlphaFoldDB" id="A0A154L0J3"/>
<keyword evidence="7" id="KW-0479">Metal-binding</keyword>
<reference evidence="15 16" key="1">
    <citation type="submission" date="2015-12" db="EMBL/GenBank/DDBJ databases">
        <title>Genome sequence of Thalassospira lucentensis MCCC 1A02072.</title>
        <authorList>
            <person name="Lu L."/>
            <person name="Lai Q."/>
            <person name="Shao Z."/>
            <person name="Qian P."/>
        </authorList>
    </citation>
    <scope>NUCLEOTIDE SEQUENCE [LARGE SCALE GENOMIC DNA]</scope>
    <source>
        <strain evidence="15 16">MCCC 1A02072</strain>
    </source>
</reference>
<dbReference type="GO" id="GO:0006564">
    <property type="term" value="P:L-serine biosynthetic process"/>
    <property type="evidence" value="ECO:0007669"/>
    <property type="project" value="UniProtKB-KW"/>
</dbReference>
<feature type="active site" description="Nucleophile" evidence="14">
    <location>
        <position position="88"/>
    </location>
</feature>
<dbReference type="EMBL" id="LPVY01000024">
    <property type="protein sequence ID" value="KZB61064.1"/>
    <property type="molecule type" value="Genomic_DNA"/>
</dbReference>
<dbReference type="SFLD" id="SFLDG01137">
    <property type="entry name" value="C1.6.1:_Phosphoserine_Phosphat"/>
    <property type="match status" value="1"/>
</dbReference>
<evidence type="ECO:0000256" key="1">
    <source>
        <dbReference type="ARBA" id="ARBA00001946"/>
    </source>
</evidence>
<dbReference type="NCBIfam" id="TIGR01488">
    <property type="entry name" value="HAD-SF-IB"/>
    <property type="match status" value="1"/>
</dbReference>
<dbReference type="Gene3D" id="3.40.50.1000">
    <property type="entry name" value="HAD superfamily/HAD-like"/>
    <property type="match status" value="1"/>
</dbReference>
<evidence type="ECO:0000256" key="9">
    <source>
        <dbReference type="ARBA" id="ARBA00022842"/>
    </source>
</evidence>
<evidence type="ECO:0000256" key="8">
    <source>
        <dbReference type="ARBA" id="ARBA00022801"/>
    </source>
</evidence>
<dbReference type="InterPro" id="IPR004469">
    <property type="entry name" value="PSP"/>
</dbReference>
<dbReference type="Proteomes" id="UP000076335">
    <property type="component" value="Unassembled WGS sequence"/>
</dbReference>
<dbReference type="UniPathway" id="UPA00135">
    <property type="reaction ID" value="UER00198"/>
</dbReference>
<accession>A0A154L0J3</accession>
<dbReference type="PANTHER" id="PTHR43344:SF2">
    <property type="entry name" value="PHOSPHOSERINE PHOSPHATASE"/>
    <property type="match status" value="1"/>
</dbReference>
<comment type="similarity">
    <text evidence="3">Belongs to the HAD-like hydrolase superfamily. SerB family.</text>
</comment>
<feature type="active site" description="Proton donor" evidence="14">
    <location>
        <position position="90"/>
    </location>
</feature>
<dbReference type="InterPro" id="IPR023214">
    <property type="entry name" value="HAD_sf"/>
</dbReference>
<evidence type="ECO:0000256" key="13">
    <source>
        <dbReference type="ARBA" id="ARBA00048523"/>
    </source>
</evidence>
<evidence type="ECO:0000256" key="11">
    <source>
        <dbReference type="ARBA" id="ARBA00031693"/>
    </source>
</evidence>
<evidence type="ECO:0000256" key="14">
    <source>
        <dbReference type="PIRSR" id="PIRSR604469-1"/>
    </source>
</evidence>
<dbReference type="PANTHER" id="PTHR43344">
    <property type="entry name" value="PHOSPHOSERINE PHOSPHATASE"/>
    <property type="match status" value="1"/>
</dbReference>
<comment type="catalytic activity">
    <reaction evidence="13">
        <text>O-phospho-D-serine + H2O = D-serine + phosphate</text>
        <dbReference type="Rhea" id="RHEA:24873"/>
        <dbReference type="ChEBI" id="CHEBI:15377"/>
        <dbReference type="ChEBI" id="CHEBI:35247"/>
        <dbReference type="ChEBI" id="CHEBI:43474"/>
        <dbReference type="ChEBI" id="CHEBI:58680"/>
        <dbReference type="EC" id="3.1.3.3"/>
    </reaction>
</comment>
<dbReference type="InterPro" id="IPR036412">
    <property type="entry name" value="HAD-like_sf"/>
</dbReference>
<dbReference type="OrthoDB" id="9792539at2"/>
<sequence length="296" mass="30993">MDLVLTLIAAPNSNALGDDIVARAKTVLAGAGARVGDVSWLATREACDIGFAGLSLDIADTALRDAGLGVDAVTQTAKTRRKKLLIADMDSTMVTGETLDELAAFAGVKDHVAAITARAMNGELDFEAALDERVGLLDGMSTDMLAEAWKEIEYTGGAKTLVATMKANGAFAALVSGGFDYFTGAVRRELGFDFDQANVLITQDGKLTGKVQKPVLDRQAKVDALEKLTAEQGIGVEDAIAVGDGANDLQMISLAGTGVAFHAKPAVQEQARICINHGDLTALLYLQGYAKSDFVI</sequence>
<dbReference type="Pfam" id="PF12710">
    <property type="entry name" value="HAD"/>
    <property type="match status" value="1"/>
</dbReference>
<dbReference type="RefSeq" id="WP_062953330.1">
    <property type="nucleotide sequence ID" value="NZ_LPVY01000024.1"/>
</dbReference>
<dbReference type="EC" id="3.1.3.3" evidence="4"/>
<evidence type="ECO:0000256" key="3">
    <source>
        <dbReference type="ARBA" id="ARBA00009184"/>
    </source>
</evidence>
<dbReference type="SFLD" id="SFLDG01136">
    <property type="entry name" value="C1.6:_Phosphoserine_Phosphatas"/>
    <property type="match status" value="1"/>
</dbReference>
<evidence type="ECO:0000313" key="15">
    <source>
        <dbReference type="EMBL" id="KZB61064.1"/>
    </source>
</evidence>
<keyword evidence="9" id="KW-0460">Magnesium</keyword>
<dbReference type="GO" id="GO:0000287">
    <property type="term" value="F:magnesium ion binding"/>
    <property type="evidence" value="ECO:0007669"/>
    <property type="project" value="TreeGrafter"/>
</dbReference>
<evidence type="ECO:0000256" key="4">
    <source>
        <dbReference type="ARBA" id="ARBA00012640"/>
    </source>
</evidence>
<evidence type="ECO:0000313" key="16">
    <source>
        <dbReference type="Proteomes" id="UP000076335"/>
    </source>
</evidence>
<evidence type="ECO:0000256" key="5">
    <source>
        <dbReference type="ARBA" id="ARBA00015196"/>
    </source>
</evidence>
<evidence type="ECO:0000256" key="6">
    <source>
        <dbReference type="ARBA" id="ARBA00022605"/>
    </source>
</evidence>
<dbReference type="GO" id="GO:0005737">
    <property type="term" value="C:cytoplasm"/>
    <property type="evidence" value="ECO:0007669"/>
    <property type="project" value="TreeGrafter"/>
</dbReference>
<keyword evidence="6" id="KW-0028">Amino-acid biosynthesis</keyword>
<gene>
    <name evidence="15" type="ORF">AUP42_07225</name>
</gene>
<comment type="catalytic activity">
    <reaction evidence="12">
        <text>O-phospho-L-serine + H2O = L-serine + phosphate</text>
        <dbReference type="Rhea" id="RHEA:21208"/>
        <dbReference type="ChEBI" id="CHEBI:15377"/>
        <dbReference type="ChEBI" id="CHEBI:33384"/>
        <dbReference type="ChEBI" id="CHEBI:43474"/>
        <dbReference type="ChEBI" id="CHEBI:57524"/>
        <dbReference type="EC" id="3.1.3.3"/>
    </reaction>
</comment>
<comment type="pathway">
    <text evidence="2">Amino-acid biosynthesis; L-serine biosynthesis; L-serine from 3-phospho-D-glycerate: step 3/3.</text>
</comment>
<evidence type="ECO:0000256" key="7">
    <source>
        <dbReference type="ARBA" id="ARBA00022723"/>
    </source>
</evidence>